<feature type="region of interest" description="Disordered" evidence="2">
    <location>
        <begin position="260"/>
        <end position="338"/>
    </location>
</feature>
<dbReference type="Proteomes" id="UP000807716">
    <property type="component" value="Unassembled WGS sequence"/>
</dbReference>
<evidence type="ECO:0000313" key="4">
    <source>
        <dbReference type="Proteomes" id="UP000807716"/>
    </source>
</evidence>
<feature type="compositionally biased region" description="Polar residues" evidence="2">
    <location>
        <begin position="1"/>
        <end position="11"/>
    </location>
</feature>
<dbReference type="PANTHER" id="PTHR11102">
    <property type="entry name" value="SEL-1-LIKE PROTEIN"/>
    <property type="match status" value="1"/>
</dbReference>
<dbReference type="PANTHER" id="PTHR11102:SF160">
    <property type="entry name" value="ERAD-ASSOCIATED E3 UBIQUITIN-PROTEIN LIGASE COMPONENT HRD3"/>
    <property type="match status" value="1"/>
</dbReference>
<organism evidence="3 4">
    <name type="scientific">Actinomortierella ambigua</name>
    <dbReference type="NCBI Taxonomy" id="1343610"/>
    <lineage>
        <taxon>Eukaryota</taxon>
        <taxon>Fungi</taxon>
        <taxon>Fungi incertae sedis</taxon>
        <taxon>Mucoromycota</taxon>
        <taxon>Mortierellomycotina</taxon>
        <taxon>Mortierellomycetes</taxon>
        <taxon>Mortierellales</taxon>
        <taxon>Mortierellaceae</taxon>
        <taxon>Actinomortierella</taxon>
    </lineage>
</organism>
<evidence type="ECO:0000256" key="1">
    <source>
        <dbReference type="ARBA" id="ARBA00038101"/>
    </source>
</evidence>
<dbReference type="Gene3D" id="1.25.40.10">
    <property type="entry name" value="Tetratricopeptide repeat domain"/>
    <property type="match status" value="2"/>
</dbReference>
<feature type="compositionally biased region" description="Basic and acidic residues" evidence="2">
    <location>
        <begin position="72"/>
        <end position="90"/>
    </location>
</feature>
<dbReference type="InterPro" id="IPR050767">
    <property type="entry name" value="Sel1_AlgK"/>
</dbReference>
<feature type="region of interest" description="Disordered" evidence="2">
    <location>
        <begin position="374"/>
        <end position="408"/>
    </location>
</feature>
<comment type="similarity">
    <text evidence="1">Belongs to the sel-1 family.</text>
</comment>
<comment type="caution">
    <text evidence="3">The sequence shown here is derived from an EMBL/GenBank/DDBJ whole genome shotgun (WGS) entry which is preliminary data.</text>
</comment>
<keyword evidence="4" id="KW-1185">Reference proteome</keyword>
<feature type="compositionally biased region" description="Basic and acidic residues" evidence="2">
    <location>
        <begin position="387"/>
        <end position="403"/>
    </location>
</feature>
<sequence length="614" mass="69040">MPLSTPSTPGSSKGKRESSHYSRLKGSSSSIRRTRRRAATAPVQTLTASSDDERDELFRPFPGRTRRPPRRRLSEAPPRPERSLDYELYKQHGQRPVRRYLGPSDTPPVTRAPATKPSTCPASIRPTAAAHHVLAYDIHGSGHGGGAPPASPQLATATTTTATATVADLREPRRTFIECRRAAERGEVQAQVELGWMYEHGFRMPRDHVRARRWYLAAADAGHAGAQFHLGMLYEEDEVERGEGEGDQDVVGGGVVVVVVEEEERGKEKKDGRNDGSGDNGGKENEPMLKEDKDKDKEEKKKTRKEEQGKEIMRQQSQHQDRPMGKDGRQHCQQQRRQNMTPAYEWYAKAAKQGLVGAQFKMGDYYDTLAHQHSPSTQLSRTLSRKHKEDSGAWNEGKDKELQRPAAIDKAGKQPTIFDDRKAVKWYRRAALQGHAEAQYRLGDMYASGRGVYRETSEAYRWLRRAADQDHQHAQAQLGRLLQQGQGIDGNGQDDVQAVAWFRRAADQGNVEAWFRLGEMYEQGRGVGQDDCKAVACYSRAKDGGHMAALKRYQSMYRRGRGVHQLPVVGPDWMRVLPNYVLGCFVTCHQIFRLVADLESEVLDSSTSSSELRW</sequence>
<evidence type="ECO:0000256" key="2">
    <source>
        <dbReference type="SAM" id="MobiDB-lite"/>
    </source>
</evidence>
<evidence type="ECO:0008006" key="5">
    <source>
        <dbReference type="Google" id="ProtNLM"/>
    </source>
</evidence>
<dbReference type="SMART" id="SM00671">
    <property type="entry name" value="SEL1"/>
    <property type="match status" value="5"/>
</dbReference>
<feature type="compositionally biased region" description="Basic and acidic residues" evidence="2">
    <location>
        <begin position="264"/>
        <end position="330"/>
    </location>
</feature>
<reference evidence="3" key="1">
    <citation type="journal article" date="2020" name="Fungal Divers.">
        <title>Resolving the Mortierellaceae phylogeny through synthesis of multi-gene phylogenetics and phylogenomics.</title>
        <authorList>
            <person name="Vandepol N."/>
            <person name="Liber J."/>
            <person name="Desiro A."/>
            <person name="Na H."/>
            <person name="Kennedy M."/>
            <person name="Barry K."/>
            <person name="Grigoriev I.V."/>
            <person name="Miller A.N."/>
            <person name="O'Donnell K."/>
            <person name="Stajich J.E."/>
            <person name="Bonito G."/>
        </authorList>
    </citation>
    <scope>NUCLEOTIDE SEQUENCE</scope>
    <source>
        <strain evidence="3">BC1065</strain>
    </source>
</reference>
<dbReference type="OrthoDB" id="2384430at2759"/>
<feature type="region of interest" description="Disordered" evidence="2">
    <location>
        <begin position="1"/>
        <end position="121"/>
    </location>
</feature>
<dbReference type="AlphaFoldDB" id="A0A9P6UA69"/>
<evidence type="ECO:0000313" key="3">
    <source>
        <dbReference type="EMBL" id="KAG0266180.1"/>
    </source>
</evidence>
<accession>A0A9P6UA69</accession>
<dbReference type="EMBL" id="JAAAJB010000100">
    <property type="protein sequence ID" value="KAG0266180.1"/>
    <property type="molecule type" value="Genomic_DNA"/>
</dbReference>
<protein>
    <recommendedName>
        <fullName evidence="5">HCP-like protein</fullName>
    </recommendedName>
</protein>
<dbReference type="InterPro" id="IPR011990">
    <property type="entry name" value="TPR-like_helical_dom_sf"/>
</dbReference>
<dbReference type="Pfam" id="PF08238">
    <property type="entry name" value="Sel1"/>
    <property type="match status" value="6"/>
</dbReference>
<proteinExistence type="inferred from homology"/>
<gene>
    <name evidence="3" type="ORF">DFQ27_000132</name>
</gene>
<name>A0A9P6UA69_9FUNG</name>
<dbReference type="SUPFAM" id="SSF81901">
    <property type="entry name" value="HCP-like"/>
    <property type="match status" value="2"/>
</dbReference>
<dbReference type="InterPro" id="IPR006597">
    <property type="entry name" value="Sel1-like"/>
</dbReference>